<sequence>MCSAHARRSTATCCGSVCVSDLRTDLFTSVSVSHWHTAACGVAVSVCGAAMGGERVDGLVGALFTRGGFEQPTGISVAKARNVCGRSAWPNVSTRSRKHCGYWNMTFGSVRNGV</sequence>
<dbReference type="AlphaFoldDB" id="G0UAC6"/>
<proteinExistence type="predicted"/>
<protein>
    <submittedName>
        <fullName evidence="1">Uncharacterized protein</fullName>
    </submittedName>
</protein>
<name>G0UAC6_TRYVY</name>
<reference evidence="1" key="1">
    <citation type="journal article" date="2012" name="Proc. Natl. Acad. Sci. U.S.A.">
        <title>Antigenic diversity is generated by distinct evolutionary mechanisms in African trypanosome species.</title>
        <authorList>
            <person name="Jackson A.P."/>
            <person name="Berry A."/>
            <person name="Aslett M."/>
            <person name="Allison H.C."/>
            <person name="Burton P."/>
            <person name="Vavrova-Anderson J."/>
            <person name="Brown R."/>
            <person name="Browne H."/>
            <person name="Corton N."/>
            <person name="Hauser H."/>
            <person name="Gamble J."/>
            <person name="Gilderthorp R."/>
            <person name="Marcello L."/>
            <person name="McQuillan J."/>
            <person name="Otto T.D."/>
            <person name="Quail M.A."/>
            <person name="Sanders M.J."/>
            <person name="van Tonder A."/>
            <person name="Ginger M.L."/>
            <person name="Field M.C."/>
            <person name="Barry J.D."/>
            <person name="Hertz-Fowler C."/>
            <person name="Berriman M."/>
        </authorList>
    </citation>
    <scope>NUCLEOTIDE SEQUENCE</scope>
    <source>
        <strain evidence="1">Y486</strain>
    </source>
</reference>
<accession>G0UAC6</accession>
<gene>
    <name evidence="1" type="ORF">TVY486_1102440</name>
</gene>
<evidence type="ECO:0000313" key="1">
    <source>
        <dbReference type="EMBL" id="CCC52759.1"/>
    </source>
</evidence>
<organism evidence="1">
    <name type="scientific">Trypanosoma vivax (strain Y486)</name>
    <dbReference type="NCBI Taxonomy" id="1055687"/>
    <lineage>
        <taxon>Eukaryota</taxon>
        <taxon>Discoba</taxon>
        <taxon>Euglenozoa</taxon>
        <taxon>Kinetoplastea</taxon>
        <taxon>Metakinetoplastina</taxon>
        <taxon>Trypanosomatida</taxon>
        <taxon>Trypanosomatidae</taxon>
        <taxon>Trypanosoma</taxon>
        <taxon>Duttonella</taxon>
    </lineage>
</organism>
<dbReference type="VEuPathDB" id="TriTrypDB:TvY486_1102440"/>
<dbReference type="EMBL" id="HE573027">
    <property type="protein sequence ID" value="CCC52759.1"/>
    <property type="molecule type" value="Genomic_DNA"/>
</dbReference>